<dbReference type="STRING" id="1193518.BN13_1920010"/>
<feature type="domain" description="TniQ" evidence="1">
    <location>
        <begin position="7"/>
        <end position="154"/>
    </location>
</feature>
<name>A0A077MD01_9MICO</name>
<keyword evidence="3" id="KW-1185">Reference proteome</keyword>
<dbReference type="Proteomes" id="UP000035720">
    <property type="component" value="Unassembled WGS sequence"/>
</dbReference>
<evidence type="ECO:0000313" key="3">
    <source>
        <dbReference type="Proteomes" id="UP000035720"/>
    </source>
</evidence>
<gene>
    <name evidence="2" type="ORF">BN13_1920010</name>
</gene>
<evidence type="ECO:0000259" key="1">
    <source>
        <dbReference type="Pfam" id="PF06527"/>
    </source>
</evidence>
<dbReference type="AlphaFoldDB" id="A0A077MD01"/>
<dbReference type="RefSeq" id="WP_048548574.1">
    <property type="nucleotide sequence ID" value="NZ_HF571038.1"/>
</dbReference>
<proteinExistence type="predicted"/>
<protein>
    <recommendedName>
        <fullName evidence="1">TniQ domain-containing protein</fullName>
    </recommendedName>
</protein>
<accession>A0A077MD01</accession>
<organism evidence="2 3">
    <name type="scientific">Nostocoides jenkinsii Ben 74</name>
    <dbReference type="NCBI Taxonomy" id="1193518"/>
    <lineage>
        <taxon>Bacteria</taxon>
        <taxon>Bacillati</taxon>
        <taxon>Actinomycetota</taxon>
        <taxon>Actinomycetes</taxon>
        <taxon>Micrococcales</taxon>
        <taxon>Intrasporangiaceae</taxon>
        <taxon>Nostocoides</taxon>
    </lineage>
</organism>
<evidence type="ECO:0000313" key="2">
    <source>
        <dbReference type="EMBL" id="CCI52658.1"/>
    </source>
</evidence>
<dbReference type="EMBL" id="CAJC01000104">
    <property type="protein sequence ID" value="CCI52658.1"/>
    <property type="molecule type" value="Genomic_DNA"/>
</dbReference>
<dbReference type="Pfam" id="PF06527">
    <property type="entry name" value="TniQ"/>
    <property type="match status" value="1"/>
</dbReference>
<comment type="caution">
    <text evidence="2">The sequence shown here is derived from an EMBL/GenBank/DDBJ whole genome shotgun (WGS) entry which is preliminary data.</text>
</comment>
<dbReference type="InterPro" id="IPR009492">
    <property type="entry name" value="TniQ"/>
</dbReference>
<sequence length="446" mass="50197">MTTTRLPLRIDPLPAEWWRGYVVRVANFYGVRPRALLALAPGATVLTRRRMTWSGTVATAEAVVQLADLFRLEPREVDRMHLSTFNGSAIRIADLDLDLFDPNNPRRSSKHPTQKVGLIVSGAEDRRCPQCIDAAPDYRAMTWRLQTHLICLTHLKLLTSADQSPGRITLTPEMVEAQSHVLSRLNPSPDNAAFFVDLEGHLRRANSRGWEPLHRRAGHDPDAALADLTSAVRMALARGYPDAQGLTEWPVQARTRHIRAPHSLGFTDEWNVFPHLLPTPTFVSEFSDLLYPARIRDGRAVAALGTVMSATGCDLYTAMELMPPERRIRNLSKFFKQLVLLEQQGRAERFWRQCQIAVSAFVEHGVDYRAREAGCSDPSAFLASINAEPSAHQGMVRTWLVDQWACTYTSSRIRPSILDRSIEDFDRRFGPTLRTALERLYVDGAA</sequence>
<reference evidence="2 3" key="1">
    <citation type="journal article" date="2013" name="ISME J.">
        <title>A metabolic model for members of the genus Tetrasphaera involved in enhanced biological phosphorus removal.</title>
        <authorList>
            <person name="Kristiansen R."/>
            <person name="Nguyen H.T.T."/>
            <person name="Saunders A.M."/>
            <person name="Nielsen J.L."/>
            <person name="Wimmer R."/>
            <person name="Le V.Q."/>
            <person name="McIlroy S.J."/>
            <person name="Petrovski S."/>
            <person name="Seviour R.J."/>
            <person name="Calteau A."/>
            <person name="Nielsen K.L."/>
            <person name="Nielsen P.H."/>
        </authorList>
    </citation>
    <scope>NUCLEOTIDE SEQUENCE [LARGE SCALE GENOMIC DNA]</scope>
    <source>
        <strain evidence="2 3">Ben 74</strain>
    </source>
</reference>
<dbReference type="OrthoDB" id="4849338at2"/>